<organism evidence="5 6">
    <name type="scientific">Littorina saxatilis</name>
    <dbReference type="NCBI Taxonomy" id="31220"/>
    <lineage>
        <taxon>Eukaryota</taxon>
        <taxon>Metazoa</taxon>
        <taxon>Spiralia</taxon>
        <taxon>Lophotrochozoa</taxon>
        <taxon>Mollusca</taxon>
        <taxon>Gastropoda</taxon>
        <taxon>Caenogastropoda</taxon>
        <taxon>Littorinimorpha</taxon>
        <taxon>Littorinoidea</taxon>
        <taxon>Littorinidae</taxon>
        <taxon>Littorina</taxon>
    </lineage>
</organism>
<feature type="region of interest" description="Disordered" evidence="4">
    <location>
        <begin position="1"/>
        <end position="30"/>
    </location>
</feature>
<protein>
    <recommendedName>
        <fullName evidence="3">COX assembly mitochondrial protein</fullName>
    </recommendedName>
</protein>
<dbReference type="AlphaFoldDB" id="A0AAN9G0S5"/>
<dbReference type="GO" id="GO:0005739">
    <property type="term" value="C:mitochondrion"/>
    <property type="evidence" value="ECO:0007669"/>
    <property type="project" value="UniProtKB-SubCell"/>
</dbReference>
<keyword evidence="2" id="KW-1015">Disulfide bond</keyword>
<reference evidence="5 6" key="1">
    <citation type="submission" date="2024-02" db="EMBL/GenBank/DDBJ databases">
        <title>Chromosome-scale genome assembly of the rough periwinkle Littorina saxatilis.</title>
        <authorList>
            <person name="De Jode A."/>
            <person name="Faria R."/>
            <person name="Formenti G."/>
            <person name="Sims Y."/>
            <person name="Smith T.P."/>
            <person name="Tracey A."/>
            <person name="Wood J.M.D."/>
            <person name="Zagrodzka Z.B."/>
            <person name="Johannesson K."/>
            <person name="Butlin R.K."/>
            <person name="Leder E.H."/>
        </authorList>
    </citation>
    <scope>NUCLEOTIDE SEQUENCE [LARGE SCALE GENOMIC DNA]</scope>
    <source>
        <strain evidence="5">Snail1</strain>
        <tissue evidence="5">Muscle</tissue>
    </source>
</reference>
<sequence length="128" mass="14561">MATSKDEQNPHVLAKGMGGGPLGLGDPDDKSLRRVEKEVMITLKMKAKAKTEFCSVEVREFGECAKEQGVLLPFMCRHVAKNLELCLTTAYQNQEFIDRCTKEYLDERTEYRRTGIKQKMKKKDAMIG</sequence>
<comment type="subcellular location">
    <subcellularLocation>
        <location evidence="3">Mitochondrion</location>
    </subcellularLocation>
</comment>
<dbReference type="Pfam" id="PF08583">
    <property type="entry name" value="Cmc1"/>
    <property type="match status" value="1"/>
</dbReference>
<proteinExistence type="inferred from homology"/>
<accession>A0AAN9G0S5</accession>
<name>A0AAN9G0S5_9CAEN</name>
<comment type="similarity">
    <text evidence="1 3">Belongs to the CMC family.</text>
</comment>
<dbReference type="InterPro" id="IPR013892">
    <property type="entry name" value="Cyt_c_biogenesis_Cmc1-like"/>
</dbReference>
<keyword evidence="6" id="KW-1185">Reference proteome</keyword>
<evidence type="ECO:0000256" key="1">
    <source>
        <dbReference type="ARBA" id="ARBA00007347"/>
    </source>
</evidence>
<dbReference type="EMBL" id="JBAMIC010000022">
    <property type="protein sequence ID" value="KAK7091173.1"/>
    <property type="molecule type" value="Genomic_DNA"/>
</dbReference>
<evidence type="ECO:0000256" key="3">
    <source>
        <dbReference type="RuleBase" id="RU364104"/>
    </source>
</evidence>
<evidence type="ECO:0000256" key="2">
    <source>
        <dbReference type="ARBA" id="ARBA00023157"/>
    </source>
</evidence>
<evidence type="ECO:0000313" key="6">
    <source>
        <dbReference type="Proteomes" id="UP001374579"/>
    </source>
</evidence>
<dbReference type="PANTHER" id="PTHR22977">
    <property type="entry name" value="COX ASSEMBLY MITOCHONDRIAL PROTEIN"/>
    <property type="match status" value="1"/>
</dbReference>
<evidence type="ECO:0000256" key="4">
    <source>
        <dbReference type="SAM" id="MobiDB-lite"/>
    </source>
</evidence>
<keyword evidence="3" id="KW-0496">Mitochondrion</keyword>
<evidence type="ECO:0000313" key="5">
    <source>
        <dbReference type="EMBL" id="KAK7091173.1"/>
    </source>
</evidence>
<dbReference type="Proteomes" id="UP001374579">
    <property type="component" value="Unassembled WGS sequence"/>
</dbReference>
<gene>
    <name evidence="5" type="ORF">V1264_008896</name>
</gene>
<dbReference type="PANTHER" id="PTHR22977:SF5">
    <property type="entry name" value="COX ASSEMBLY MITOCHONDRIAL PROTEIN HOMOLOG"/>
    <property type="match status" value="1"/>
</dbReference>
<comment type="caution">
    <text evidence="5">The sequence shown here is derived from an EMBL/GenBank/DDBJ whole genome shotgun (WGS) entry which is preliminary data.</text>
</comment>